<dbReference type="InterPro" id="IPR002104">
    <property type="entry name" value="Integrase_catalytic"/>
</dbReference>
<feature type="domain" description="Tyr recombinase" evidence="5">
    <location>
        <begin position="164"/>
        <end position="348"/>
    </location>
</feature>
<dbReference type="Proteomes" id="UP000460221">
    <property type="component" value="Unassembled WGS sequence"/>
</dbReference>
<keyword evidence="8" id="KW-1185">Reference proteome</keyword>
<protein>
    <submittedName>
        <fullName evidence="7">Tyrosine-type recombinase/integrase</fullName>
    </submittedName>
</protein>
<sequence length="374" mass="41668">MATVESYRTRLGDKRYRVRYRTPDRKQTDRRGFKTKRAAEEFASSVEVSKLRGEYIRPKDTRATIGVLGVEWLARQTHLKPSALHSVESAWRVHVRPRWAGLTVTDLRPTQIQAWVSELTGQRSATTVIRVFGVLSAILDDAVRDRRLLSNPARGTKLPRKTRKENRYLTHHQVHELAEQAGEHAPMVLLLAYCGLRFGEAAALRVRDCDFRRRRVTVAQNAVEVGGRTVVGTPKNHRHRVVPIPHFLADHLARLCEGKDRDALLFPGPSGTHMHPPRGTRGWFEGARLRAGLERLTPHDLRHTAASLAVSAGANVKAVQRMLGHSSAAMTLDVYADLFDDDLDAVARAMDHAAASASVGKMWAKSSGHPLGDA</sequence>
<dbReference type="GO" id="GO:0003677">
    <property type="term" value="F:DNA binding"/>
    <property type="evidence" value="ECO:0007669"/>
    <property type="project" value="UniProtKB-UniRule"/>
</dbReference>
<dbReference type="InterPro" id="IPR044068">
    <property type="entry name" value="CB"/>
</dbReference>
<dbReference type="PROSITE" id="PS51900">
    <property type="entry name" value="CB"/>
    <property type="match status" value="1"/>
</dbReference>
<dbReference type="Pfam" id="PF14657">
    <property type="entry name" value="Arm-DNA-bind_4"/>
    <property type="match status" value="1"/>
</dbReference>
<dbReference type="PANTHER" id="PTHR30349">
    <property type="entry name" value="PHAGE INTEGRASE-RELATED"/>
    <property type="match status" value="1"/>
</dbReference>
<name>A0A7K1FMY0_9ACTN</name>
<keyword evidence="3" id="KW-0233">DNA recombination</keyword>
<dbReference type="CDD" id="cd01189">
    <property type="entry name" value="INT_ICEBs1_C_like"/>
    <property type="match status" value="1"/>
</dbReference>
<dbReference type="Pfam" id="PF00589">
    <property type="entry name" value="Phage_integrase"/>
    <property type="match status" value="1"/>
</dbReference>
<evidence type="ECO:0000256" key="2">
    <source>
        <dbReference type="ARBA" id="ARBA00023125"/>
    </source>
</evidence>
<evidence type="ECO:0000256" key="3">
    <source>
        <dbReference type="ARBA" id="ARBA00023172"/>
    </source>
</evidence>
<keyword evidence="2 4" id="KW-0238">DNA-binding</keyword>
<dbReference type="EMBL" id="WLYK01000006">
    <property type="protein sequence ID" value="MTD15440.1"/>
    <property type="molecule type" value="Genomic_DNA"/>
</dbReference>
<dbReference type="AlphaFoldDB" id="A0A7K1FMY0"/>
<organism evidence="7 8">
    <name type="scientific">Nakamurella alba</name>
    <dbReference type="NCBI Taxonomy" id="2665158"/>
    <lineage>
        <taxon>Bacteria</taxon>
        <taxon>Bacillati</taxon>
        <taxon>Actinomycetota</taxon>
        <taxon>Actinomycetes</taxon>
        <taxon>Nakamurellales</taxon>
        <taxon>Nakamurellaceae</taxon>
        <taxon>Nakamurella</taxon>
    </lineage>
</organism>
<dbReference type="PANTHER" id="PTHR30349:SF64">
    <property type="entry name" value="PROPHAGE INTEGRASE INTD-RELATED"/>
    <property type="match status" value="1"/>
</dbReference>
<evidence type="ECO:0000313" key="7">
    <source>
        <dbReference type="EMBL" id="MTD15440.1"/>
    </source>
</evidence>
<reference evidence="7 8" key="1">
    <citation type="submission" date="2019-11" db="EMBL/GenBank/DDBJ databases">
        <authorList>
            <person name="Jiang L.-Q."/>
        </authorList>
    </citation>
    <scope>NUCLEOTIDE SEQUENCE [LARGE SCALE GENOMIC DNA]</scope>
    <source>
        <strain evidence="7 8">YIM 132087</strain>
    </source>
</reference>
<evidence type="ECO:0000256" key="1">
    <source>
        <dbReference type="ARBA" id="ARBA00008857"/>
    </source>
</evidence>
<comment type="caution">
    <text evidence="7">The sequence shown here is derived from an EMBL/GenBank/DDBJ whole genome shotgun (WGS) entry which is preliminary data.</text>
</comment>
<dbReference type="GO" id="GO:0015074">
    <property type="term" value="P:DNA integration"/>
    <property type="evidence" value="ECO:0007669"/>
    <property type="project" value="InterPro"/>
</dbReference>
<dbReference type="InterPro" id="IPR013762">
    <property type="entry name" value="Integrase-like_cat_sf"/>
</dbReference>
<evidence type="ECO:0000259" key="5">
    <source>
        <dbReference type="PROSITE" id="PS51898"/>
    </source>
</evidence>
<dbReference type="GO" id="GO:0006310">
    <property type="term" value="P:DNA recombination"/>
    <property type="evidence" value="ECO:0007669"/>
    <property type="project" value="UniProtKB-KW"/>
</dbReference>
<dbReference type="InterPro" id="IPR028259">
    <property type="entry name" value="AP2-like_int_N"/>
</dbReference>
<dbReference type="SUPFAM" id="SSF56349">
    <property type="entry name" value="DNA breaking-rejoining enzymes"/>
    <property type="match status" value="1"/>
</dbReference>
<evidence type="ECO:0000256" key="4">
    <source>
        <dbReference type="PROSITE-ProRule" id="PRU01248"/>
    </source>
</evidence>
<dbReference type="InterPro" id="IPR010998">
    <property type="entry name" value="Integrase_recombinase_N"/>
</dbReference>
<dbReference type="PROSITE" id="PS51898">
    <property type="entry name" value="TYR_RECOMBINASE"/>
    <property type="match status" value="1"/>
</dbReference>
<proteinExistence type="inferred from homology"/>
<evidence type="ECO:0000313" key="8">
    <source>
        <dbReference type="Proteomes" id="UP000460221"/>
    </source>
</evidence>
<evidence type="ECO:0000259" key="6">
    <source>
        <dbReference type="PROSITE" id="PS51900"/>
    </source>
</evidence>
<dbReference type="Gene3D" id="1.10.150.130">
    <property type="match status" value="1"/>
</dbReference>
<feature type="domain" description="Core-binding (CB)" evidence="6">
    <location>
        <begin position="63"/>
        <end position="143"/>
    </location>
</feature>
<comment type="similarity">
    <text evidence="1">Belongs to the 'phage' integrase family.</text>
</comment>
<dbReference type="Gene3D" id="1.10.443.10">
    <property type="entry name" value="Intergrase catalytic core"/>
    <property type="match status" value="1"/>
</dbReference>
<dbReference type="InterPro" id="IPR050090">
    <property type="entry name" value="Tyrosine_recombinase_XerCD"/>
</dbReference>
<dbReference type="InterPro" id="IPR011010">
    <property type="entry name" value="DNA_brk_join_enz"/>
</dbReference>
<accession>A0A7K1FMY0</accession>
<gene>
    <name evidence="7" type="ORF">GIS00_16000</name>
</gene>